<dbReference type="GO" id="GO:0000824">
    <property type="term" value="F:inositol-1,4,5,6-tetrakisphosphate 3-kinase activity"/>
    <property type="evidence" value="ECO:0007669"/>
    <property type="project" value="TreeGrafter"/>
</dbReference>
<evidence type="ECO:0000256" key="2">
    <source>
        <dbReference type="ARBA" id="ARBA00022679"/>
    </source>
</evidence>
<reference evidence="6" key="2">
    <citation type="submission" date="2023-06" db="EMBL/GenBank/DDBJ databases">
        <authorList>
            <person name="Kobayashi Y."/>
            <person name="Kayamori A."/>
            <person name="Aoki K."/>
            <person name="Shiwa Y."/>
            <person name="Fujita N."/>
            <person name="Sugita T."/>
            <person name="Iwasaki W."/>
            <person name="Tanaka N."/>
            <person name="Takashima M."/>
        </authorList>
    </citation>
    <scope>NUCLEOTIDE SEQUENCE</scope>
    <source>
        <strain evidence="6">HIS016</strain>
    </source>
</reference>
<feature type="region of interest" description="Disordered" evidence="5">
    <location>
        <begin position="351"/>
        <end position="389"/>
    </location>
</feature>
<protein>
    <recommendedName>
        <fullName evidence="4">Kinase</fullName>
        <ecNumber evidence="4">2.7.-.-</ecNumber>
    </recommendedName>
</protein>
<comment type="caution">
    <text evidence="6">The sequence shown here is derived from an EMBL/GenBank/DDBJ whole genome shotgun (WGS) entry which is preliminary data.</text>
</comment>
<dbReference type="GO" id="GO:0005634">
    <property type="term" value="C:nucleus"/>
    <property type="evidence" value="ECO:0007669"/>
    <property type="project" value="TreeGrafter"/>
</dbReference>
<keyword evidence="2 4" id="KW-0808">Transferase</keyword>
<dbReference type="Pfam" id="PF03770">
    <property type="entry name" value="IPK"/>
    <property type="match status" value="1"/>
</dbReference>
<dbReference type="EC" id="2.7.-.-" evidence="4"/>
<dbReference type="GO" id="GO:0005737">
    <property type="term" value="C:cytoplasm"/>
    <property type="evidence" value="ECO:0007669"/>
    <property type="project" value="TreeGrafter"/>
</dbReference>
<feature type="compositionally biased region" description="Low complexity" evidence="5">
    <location>
        <begin position="19"/>
        <end position="36"/>
    </location>
</feature>
<dbReference type="PANTHER" id="PTHR12400">
    <property type="entry name" value="INOSITOL POLYPHOSPHATE KINASE"/>
    <property type="match status" value="1"/>
</dbReference>
<dbReference type="PANTHER" id="PTHR12400:SF108">
    <property type="entry name" value="KINASE"/>
    <property type="match status" value="1"/>
</dbReference>
<sequence length="442" mass="46710">MPPPPPAPIPVPGPGDLETPPSSSVPLPAAPSAPSASPAPPTPSATQPQVSQVQEEAAAELTYVGTGTPPPGVASLVPEEGDHTVLARAARGATAMANQVAGHAGVLVDDSGSLVIKPALPREIAFYQLVQCSPRTAPISGLKPFLPKFYGTLALTGHVDDSEFEPVPVANALPESIVLENLTYRFTHPSVLDAKLGTSLHAPDASEEKKARMMKKAAETTTGQAGVRLTGASTWHAPTQSFIKTPRGFGYNAKLDDLPEGVKRFFPLPSDVLPFLSDDGDTGPEYKDHALPPSLASRLLAELDVELGRLEDVLSQIELRAVGASVLVVYEGDADRLAAAFDRFDRQRVTNAAKSLNPEPEDSDEEEEESESDSDDDEDDDGAAADARRASKCPPLVVRLIDFAHTWLEEGEGPDEGVLLGLRTLRGLVQGRRAAVDAYVAN</sequence>
<dbReference type="SUPFAM" id="SSF56104">
    <property type="entry name" value="SAICAR synthase-like"/>
    <property type="match status" value="1"/>
</dbReference>
<dbReference type="Gene3D" id="3.30.470.160">
    <property type="entry name" value="Inositol polyphosphate kinase"/>
    <property type="match status" value="1"/>
</dbReference>
<evidence type="ECO:0000313" key="6">
    <source>
        <dbReference type="EMBL" id="GMK56645.1"/>
    </source>
</evidence>
<evidence type="ECO:0000256" key="3">
    <source>
        <dbReference type="ARBA" id="ARBA00022777"/>
    </source>
</evidence>
<name>A0AAD3YB30_9TREE</name>
<comment type="similarity">
    <text evidence="1 4">Belongs to the inositol phosphokinase (IPK) family.</text>
</comment>
<dbReference type="GO" id="GO:0046854">
    <property type="term" value="P:phosphatidylinositol phosphate biosynthetic process"/>
    <property type="evidence" value="ECO:0007669"/>
    <property type="project" value="TreeGrafter"/>
</dbReference>
<reference evidence="6" key="1">
    <citation type="journal article" date="2023" name="BMC Genomics">
        <title>Chromosome-level genome assemblies of Cutaneotrichosporon spp. (Trichosporonales, Basidiomycota) reveal imbalanced evolution between nucleotide sequences and chromosome synteny.</title>
        <authorList>
            <person name="Kobayashi Y."/>
            <person name="Kayamori A."/>
            <person name="Aoki K."/>
            <person name="Shiwa Y."/>
            <person name="Matsutani M."/>
            <person name="Fujita N."/>
            <person name="Sugita T."/>
            <person name="Iwasaki W."/>
            <person name="Tanaka N."/>
            <person name="Takashima M."/>
        </authorList>
    </citation>
    <scope>NUCLEOTIDE SEQUENCE</scope>
    <source>
        <strain evidence="6">HIS016</strain>
    </source>
</reference>
<keyword evidence="7" id="KW-1185">Reference proteome</keyword>
<dbReference type="EMBL" id="BTCM01000003">
    <property type="protein sequence ID" value="GMK56645.1"/>
    <property type="molecule type" value="Genomic_DNA"/>
</dbReference>
<dbReference type="Proteomes" id="UP001222932">
    <property type="component" value="Unassembled WGS sequence"/>
</dbReference>
<dbReference type="AlphaFoldDB" id="A0AAD3YB30"/>
<proteinExistence type="inferred from homology"/>
<keyword evidence="3 4" id="KW-0418">Kinase</keyword>
<dbReference type="InterPro" id="IPR005522">
    <property type="entry name" value="IPK"/>
</dbReference>
<dbReference type="GO" id="GO:0032958">
    <property type="term" value="P:inositol phosphate biosynthetic process"/>
    <property type="evidence" value="ECO:0007669"/>
    <property type="project" value="InterPro"/>
</dbReference>
<feature type="compositionally biased region" description="Acidic residues" evidence="5">
    <location>
        <begin position="359"/>
        <end position="383"/>
    </location>
</feature>
<organism evidence="6 7">
    <name type="scientific">Cutaneotrichosporon spelunceum</name>
    <dbReference type="NCBI Taxonomy" id="1672016"/>
    <lineage>
        <taxon>Eukaryota</taxon>
        <taxon>Fungi</taxon>
        <taxon>Dikarya</taxon>
        <taxon>Basidiomycota</taxon>
        <taxon>Agaricomycotina</taxon>
        <taxon>Tremellomycetes</taxon>
        <taxon>Trichosporonales</taxon>
        <taxon>Trichosporonaceae</taxon>
        <taxon>Cutaneotrichosporon</taxon>
    </lineage>
</organism>
<feature type="region of interest" description="Disordered" evidence="5">
    <location>
        <begin position="1"/>
        <end position="51"/>
    </location>
</feature>
<dbReference type="GO" id="GO:0008440">
    <property type="term" value="F:inositol-1,4,5-trisphosphate 3-kinase activity"/>
    <property type="evidence" value="ECO:0007669"/>
    <property type="project" value="TreeGrafter"/>
</dbReference>
<gene>
    <name evidence="6" type="ORF">CspeluHIS016_0304850</name>
</gene>
<dbReference type="InterPro" id="IPR038286">
    <property type="entry name" value="IPK_sf"/>
</dbReference>
<evidence type="ECO:0000313" key="7">
    <source>
        <dbReference type="Proteomes" id="UP001222932"/>
    </source>
</evidence>
<feature type="compositionally biased region" description="Pro residues" evidence="5">
    <location>
        <begin position="1"/>
        <end position="13"/>
    </location>
</feature>
<evidence type="ECO:0000256" key="1">
    <source>
        <dbReference type="ARBA" id="ARBA00007374"/>
    </source>
</evidence>
<evidence type="ECO:0000256" key="5">
    <source>
        <dbReference type="SAM" id="MobiDB-lite"/>
    </source>
</evidence>
<evidence type="ECO:0000256" key="4">
    <source>
        <dbReference type="RuleBase" id="RU363090"/>
    </source>
</evidence>
<accession>A0AAD3YB30</accession>